<keyword evidence="2" id="KW-0805">Transcription regulation</keyword>
<evidence type="ECO:0000259" key="6">
    <source>
        <dbReference type="PROSITE" id="PS50977"/>
    </source>
</evidence>
<dbReference type="SUPFAM" id="SSF46689">
    <property type="entry name" value="Homeodomain-like"/>
    <property type="match status" value="1"/>
</dbReference>
<keyword evidence="1" id="KW-0678">Repressor</keyword>
<evidence type="ECO:0000256" key="4">
    <source>
        <dbReference type="ARBA" id="ARBA00023163"/>
    </source>
</evidence>
<dbReference type="InterPro" id="IPR036271">
    <property type="entry name" value="Tet_transcr_reg_TetR-rel_C_sf"/>
</dbReference>
<dbReference type="InterPro" id="IPR050109">
    <property type="entry name" value="HTH-type_TetR-like_transc_reg"/>
</dbReference>
<dbReference type="PATRIC" id="fig|33050.5.peg.2302"/>
<dbReference type="InterPro" id="IPR009057">
    <property type="entry name" value="Homeodomain-like_sf"/>
</dbReference>
<evidence type="ECO:0000313" key="8">
    <source>
        <dbReference type="Proteomes" id="UP000058074"/>
    </source>
</evidence>
<keyword evidence="4" id="KW-0804">Transcription</keyword>
<dbReference type="Gene3D" id="1.10.357.10">
    <property type="entry name" value="Tetracycline Repressor, domain 2"/>
    <property type="match status" value="1"/>
</dbReference>
<dbReference type="PANTHER" id="PTHR30055">
    <property type="entry name" value="HTH-TYPE TRANSCRIPTIONAL REGULATOR RUTR"/>
    <property type="match status" value="1"/>
</dbReference>
<dbReference type="EMBL" id="CP012700">
    <property type="protein sequence ID" value="ALH80900.1"/>
    <property type="molecule type" value="Genomic_DNA"/>
</dbReference>
<dbReference type="Proteomes" id="UP000058074">
    <property type="component" value="Chromosome"/>
</dbReference>
<proteinExistence type="predicted"/>
<dbReference type="SUPFAM" id="SSF48498">
    <property type="entry name" value="Tetracyclin repressor-like, C-terminal domain"/>
    <property type="match status" value="1"/>
</dbReference>
<dbReference type="Gene3D" id="1.10.10.60">
    <property type="entry name" value="Homeodomain-like"/>
    <property type="match status" value="1"/>
</dbReference>
<dbReference type="OrthoDB" id="9779746at2"/>
<dbReference type="FunFam" id="1.10.10.60:FF:000141">
    <property type="entry name" value="TetR family transcriptional regulator"/>
    <property type="match status" value="1"/>
</dbReference>
<dbReference type="GO" id="GO:0003700">
    <property type="term" value="F:DNA-binding transcription factor activity"/>
    <property type="evidence" value="ECO:0007669"/>
    <property type="project" value="TreeGrafter"/>
</dbReference>
<dbReference type="KEGG" id="smag:AN936_11120"/>
<dbReference type="PROSITE" id="PS50977">
    <property type="entry name" value="HTH_TETR_2"/>
    <property type="match status" value="1"/>
</dbReference>
<dbReference type="AlphaFoldDB" id="A0A0N9UXK3"/>
<feature type="DNA-binding region" description="H-T-H motif" evidence="5">
    <location>
        <begin position="45"/>
        <end position="64"/>
    </location>
</feature>
<evidence type="ECO:0000313" key="7">
    <source>
        <dbReference type="EMBL" id="ALH80900.1"/>
    </source>
</evidence>
<evidence type="ECO:0000256" key="5">
    <source>
        <dbReference type="PROSITE-ProRule" id="PRU00335"/>
    </source>
</evidence>
<evidence type="ECO:0000256" key="2">
    <source>
        <dbReference type="ARBA" id="ARBA00023015"/>
    </source>
</evidence>
<dbReference type="InterPro" id="IPR001647">
    <property type="entry name" value="HTH_TetR"/>
</dbReference>
<organism evidence="7 8">
    <name type="scientific">Sphingopyxis macrogoltabida</name>
    <name type="common">Sphingomonas macrogoltabidus</name>
    <dbReference type="NCBI Taxonomy" id="33050"/>
    <lineage>
        <taxon>Bacteria</taxon>
        <taxon>Pseudomonadati</taxon>
        <taxon>Pseudomonadota</taxon>
        <taxon>Alphaproteobacteria</taxon>
        <taxon>Sphingomonadales</taxon>
        <taxon>Sphingomonadaceae</taxon>
        <taxon>Sphingopyxis</taxon>
    </lineage>
</organism>
<evidence type="ECO:0000256" key="1">
    <source>
        <dbReference type="ARBA" id="ARBA00022491"/>
    </source>
</evidence>
<dbReference type="PRINTS" id="PR00455">
    <property type="entry name" value="HTHTETR"/>
</dbReference>
<sequence>MTPIASGPSPFRSREEKLAERAEKREAVLRAAVRMFNARGFHATSLDDVAASLNVSKPTIYHYLGNKEQVLLECVSRGLEMLDAAAARARLQSGTGLDRLREFLRSYAEVNMDDFGRCVIRTGDEVLSAEGSARFRALKSRIDAALRSLIEEAVADGSIAATDIKLTAFTLAGALNWPARWHRPDGPMPADDIAIAMVDILTAGLAPRSAADDAPQPL</sequence>
<keyword evidence="3 5" id="KW-0238">DNA-binding</keyword>
<dbReference type="PANTHER" id="PTHR30055:SF175">
    <property type="entry name" value="HTH-TYPE TRANSCRIPTIONAL REPRESSOR KSTR2"/>
    <property type="match status" value="1"/>
</dbReference>
<dbReference type="InterPro" id="IPR041490">
    <property type="entry name" value="KstR2_TetR_C"/>
</dbReference>
<gene>
    <name evidence="7" type="ORF">AN936_11120</name>
</gene>
<dbReference type="Pfam" id="PF00440">
    <property type="entry name" value="TetR_N"/>
    <property type="match status" value="1"/>
</dbReference>
<reference evidence="7 8" key="1">
    <citation type="journal article" date="2015" name="Genome Announc.">
        <title>Complete Genome Sequence of Polypropylene Glycol- and Polyethylene Glycol-Degrading Sphingopyxis macrogoltabida Strain EY-1.</title>
        <authorList>
            <person name="Ohtsubo Y."/>
            <person name="Nagata Y."/>
            <person name="Numata M."/>
            <person name="Tsuchikane K."/>
            <person name="Hosoyama A."/>
            <person name="Yamazoe A."/>
            <person name="Tsuda M."/>
            <person name="Fujita N."/>
            <person name="Kawai F."/>
        </authorList>
    </citation>
    <scope>NUCLEOTIDE SEQUENCE [LARGE SCALE GENOMIC DNA]</scope>
    <source>
        <strain evidence="7 8">EY-1</strain>
    </source>
</reference>
<protein>
    <submittedName>
        <fullName evidence="7">TetR family transcriptional regulator</fullName>
    </submittedName>
</protein>
<feature type="domain" description="HTH tetR-type" evidence="6">
    <location>
        <begin position="22"/>
        <end position="82"/>
    </location>
</feature>
<dbReference type="GO" id="GO:0000976">
    <property type="term" value="F:transcription cis-regulatory region binding"/>
    <property type="evidence" value="ECO:0007669"/>
    <property type="project" value="TreeGrafter"/>
</dbReference>
<name>A0A0N9UXK3_SPHMC</name>
<evidence type="ECO:0000256" key="3">
    <source>
        <dbReference type="ARBA" id="ARBA00023125"/>
    </source>
</evidence>
<accession>A0A0N9UXK3</accession>
<dbReference type="RefSeq" id="WP_054588203.1">
    <property type="nucleotide sequence ID" value="NZ_CP012700.1"/>
</dbReference>
<dbReference type="Pfam" id="PF17932">
    <property type="entry name" value="TetR_C_24"/>
    <property type="match status" value="1"/>
</dbReference>